<protein>
    <recommendedName>
        <fullName evidence="7">Flavodoxin</fullName>
    </recommendedName>
</protein>
<dbReference type="PANTHER" id="PTHR32145:SF11">
    <property type="entry name" value="DIFLAVIN FLAVOPROTEIN A 2-RELATED"/>
    <property type="match status" value="1"/>
</dbReference>
<feature type="domain" description="Flavodoxin-like" evidence="8">
    <location>
        <begin position="4"/>
        <end position="140"/>
    </location>
</feature>
<keyword evidence="5 7" id="KW-0288">FMN</keyword>
<dbReference type="Pfam" id="PF00258">
    <property type="entry name" value="Flavodoxin_1"/>
    <property type="match status" value="1"/>
</dbReference>
<sequence length="144" mass="16182">MKKIAIVYWSGTGNTEAMANEIAGELKNNDIEIDLFDPNSFTKDSINLYDGFAFGCPAMGSEELEETEFEPMFESIENDLSDKPVLIFGSYQWADGEWMEIWQDRCKNDGINLVRDGLMAYDTPDDEALEECRKAALDLSKAVG</sequence>
<dbReference type="PROSITE" id="PS00201">
    <property type="entry name" value="FLAVODOXIN"/>
    <property type="match status" value="1"/>
</dbReference>
<name>A0A2N6UKZ4_9FIRM</name>
<dbReference type="Gene3D" id="3.40.50.360">
    <property type="match status" value="1"/>
</dbReference>
<dbReference type="NCBIfam" id="TIGR01753">
    <property type="entry name" value="flav_short"/>
    <property type="match status" value="1"/>
</dbReference>
<dbReference type="InterPro" id="IPR008254">
    <property type="entry name" value="Flavodoxin/NO_synth"/>
</dbReference>
<evidence type="ECO:0000256" key="6">
    <source>
        <dbReference type="ARBA" id="ARBA00022982"/>
    </source>
</evidence>
<keyword evidence="4 7" id="KW-0285">Flavoprotein</keyword>
<dbReference type="GO" id="GO:0009055">
    <property type="term" value="F:electron transfer activity"/>
    <property type="evidence" value="ECO:0007669"/>
    <property type="project" value="UniProtKB-UniRule"/>
</dbReference>
<dbReference type="InterPro" id="IPR010087">
    <property type="entry name" value="Flav_short"/>
</dbReference>
<evidence type="ECO:0000256" key="4">
    <source>
        <dbReference type="ARBA" id="ARBA00022630"/>
    </source>
</evidence>
<dbReference type="GO" id="GO:0010181">
    <property type="term" value="F:FMN binding"/>
    <property type="evidence" value="ECO:0007669"/>
    <property type="project" value="UniProtKB-UniRule"/>
</dbReference>
<dbReference type="AlphaFoldDB" id="A0A2N6UKZ4"/>
<gene>
    <name evidence="9" type="ORF">CJ192_01680</name>
</gene>
<comment type="function">
    <text evidence="7">Low-potential electron donor to a number of redox enzymes.</text>
</comment>
<dbReference type="EMBL" id="PNHP01000001">
    <property type="protein sequence ID" value="PMC82464.1"/>
    <property type="molecule type" value="Genomic_DNA"/>
</dbReference>
<dbReference type="PROSITE" id="PS50902">
    <property type="entry name" value="FLAVODOXIN_LIKE"/>
    <property type="match status" value="1"/>
</dbReference>
<evidence type="ECO:0000256" key="7">
    <source>
        <dbReference type="RuleBase" id="RU367037"/>
    </source>
</evidence>
<dbReference type="GeneID" id="84577886"/>
<comment type="caution">
    <text evidence="9">The sequence shown here is derived from an EMBL/GenBank/DDBJ whole genome shotgun (WGS) entry which is preliminary data.</text>
</comment>
<comment type="cofactor">
    <cofactor evidence="1 7">
        <name>FMN</name>
        <dbReference type="ChEBI" id="CHEBI:58210"/>
    </cofactor>
</comment>
<evidence type="ECO:0000256" key="1">
    <source>
        <dbReference type="ARBA" id="ARBA00001917"/>
    </source>
</evidence>
<evidence type="ECO:0000256" key="3">
    <source>
        <dbReference type="ARBA" id="ARBA00022448"/>
    </source>
</evidence>
<organism evidence="9 10">
    <name type="scientific">Anaerococcus hydrogenalis</name>
    <dbReference type="NCBI Taxonomy" id="33029"/>
    <lineage>
        <taxon>Bacteria</taxon>
        <taxon>Bacillati</taxon>
        <taxon>Bacillota</taxon>
        <taxon>Tissierellia</taxon>
        <taxon>Tissierellales</taxon>
        <taxon>Peptoniphilaceae</taxon>
        <taxon>Anaerococcus</taxon>
    </lineage>
</organism>
<dbReference type="SUPFAM" id="SSF52218">
    <property type="entry name" value="Flavoproteins"/>
    <property type="match status" value="1"/>
</dbReference>
<dbReference type="InterPro" id="IPR001226">
    <property type="entry name" value="Flavodoxin_CS"/>
</dbReference>
<comment type="similarity">
    <text evidence="2 7">Belongs to the flavodoxin family.</text>
</comment>
<dbReference type="InterPro" id="IPR051285">
    <property type="entry name" value="NADH_oxidoreductase_modular"/>
</dbReference>
<evidence type="ECO:0000256" key="2">
    <source>
        <dbReference type="ARBA" id="ARBA00005267"/>
    </source>
</evidence>
<dbReference type="InterPro" id="IPR029039">
    <property type="entry name" value="Flavoprotein-like_sf"/>
</dbReference>
<evidence type="ECO:0000259" key="8">
    <source>
        <dbReference type="PROSITE" id="PS50902"/>
    </source>
</evidence>
<dbReference type="GO" id="GO:0016651">
    <property type="term" value="F:oxidoreductase activity, acting on NAD(P)H"/>
    <property type="evidence" value="ECO:0007669"/>
    <property type="project" value="UniProtKB-ARBA"/>
</dbReference>
<keyword evidence="3 7" id="KW-0813">Transport</keyword>
<reference evidence="9 10" key="1">
    <citation type="submission" date="2017-09" db="EMBL/GenBank/DDBJ databases">
        <title>Bacterial strain isolated from the female urinary microbiota.</title>
        <authorList>
            <person name="Thomas-White K."/>
            <person name="Kumar N."/>
            <person name="Forster S."/>
            <person name="Putonti C."/>
            <person name="Lawley T."/>
            <person name="Wolfe A.J."/>
        </authorList>
    </citation>
    <scope>NUCLEOTIDE SEQUENCE [LARGE SCALE GENOMIC DNA]</scope>
    <source>
        <strain evidence="9 10">UMB0204</strain>
    </source>
</reference>
<dbReference type="PANTHER" id="PTHR32145">
    <property type="entry name" value="DIFLAVIN FLAVOPROTEIN A 2-RELATED"/>
    <property type="match status" value="1"/>
</dbReference>
<dbReference type="RefSeq" id="WP_004813592.1">
    <property type="nucleotide sequence ID" value="NZ_CABKPG010000034.1"/>
</dbReference>
<evidence type="ECO:0000256" key="5">
    <source>
        <dbReference type="ARBA" id="ARBA00022643"/>
    </source>
</evidence>
<keyword evidence="6 7" id="KW-0249">Electron transport</keyword>
<accession>A0A2N6UKZ4</accession>
<evidence type="ECO:0000313" key="10">
    <source>
        <dbReference type="Proteomes" id="UP000235658"/>
    </source>
</evidence>
<evidence type="ECO:0000313" key="9">
    <source>
        <dbReference type="EMBL" id="PMC82464.1"/>
    </source>
</evidence>
<proteinExistence type="inferred from homology"/>
<dbReference type="Proteomes" id="UP000235658">
    <property type="component" value="Unassembled WGS sequence"/>
</dbReference>